<dbReference type="AlphaFoldDB" id="A0A9W8XN46"/>
<proteinExistence type="predicted"/>
<comment type="caution">
    <text evidence="1">The sequence shown here is derived from an EMBL/GenBank/DDBJ whole genome shotgun (WGS) entry which is preliminary data.</text>
</comment>
<sequence>MSTVEQVAHINARIRELELENALKAHIIETVEALWGPRLCLTTSASPVMASYESFAVIICSKLSPEGNTVYQAKAIAYKDRVGGIWQSLIHSADDHERVDQALEDLLASSQADLAAATDGVEVTEEYRPAVLDDPYSSAQANSVVNRENIVALWGHPRLRRPDAAVKFSIITCAKLAPDGVTTSYQAKFIGYRDYVGSSWQMLVQSVDNHPRVYLALEDLLAAGQADLGVATDQLEGYLI</sequence>
<protein>
    <submittedName>
        <fullName evidence="1">Uncharacterized protein</fullName>
    </submittedName>
</protein>
<keyword evidence="2" id="KW-1185">Reference proteome</keyword>
<dbReference type="GeneID" id="80909908"/>
<evidence type="ECO:0000313" key="2">
    <source>
        <dbReference type="Proteomes" id="UP001140513"/>
    </source>
</evidence>
<reference evidence="1" key="1">
    <citation type="submission" date="2022-10" db="EMBL/GenBank/DDBJ databases">
        <title>Tapping the CABI collections for fungal endophytes: first genome assemblies for Collariella, Neodidymelliopsis, Ascochyta clinopodiicola, Didymella pomorum, Didymosphaeria variabile, Neocosmospora piperis and Neocucurbitaria cava.</title>
        <authorList>
            <person name="Hill R."/>
        </authorList>
    </citation>
    <scope>NUCLEOTIDE SEQUENCE</scope>
    <source>
        <strain evidence="1">IMI 356815</strain>
    </source>
</reference>
<organism evidence="1 2">
    <name type="scientific">Didymosphaeria variabile</name>
    <dbReference type="NCBI Taxonomy" id="1932322"/>
    <lineage>
        <taxon>Eukaryota</taxon>
        <taxon>Fungi</taxon>
        <taxon>Dikarya</taxon>
        <taxon>Ascomycota</taxon>
        <taxon>Pezizomycotina</taxon>
        <taxon>Dothideomycetes</taxon>
        <taxon>Pleosporomycetidae</taxon>
        <taxon>Pleosporales</taxon>
        <taxon>Massarineae</taxon>
        <taxon>Didymosphaeriaceae</taxon>
        <taxon>Didymosphaeria</taxon>
    </lineage>
</organism>
<dbReference type="RefSeq" id="XP_056072415.1">
    <property type="nucleotide sequence ID" value="XM_056215148.1"/>
</dbReference>
<gene>
    <name evidence="1" type="ORF">N0V89_006378</name>
</gene>
<accession>A0A9W8XN46</accession>
<evidence type="ECO:0000313" key="1">
    <source>
        <dbReference type="EMBL" id="KAJ4354641.1"/>
    </source>
</evidence>
<dbReference type="EMBL" id="JAPEUX010000004">
    <property type="protein sequence ID" value="KAJ4354641.1"/>
    <property type="molecule type" value="Genomic_DNA"/>
</dbReference>
<dbReference type="Proteomes" id="UP001140513">
    <property type="component" value="Unassembled WGS sequence"/>
</dbReference>
<name>A0A9W8XN46_9PLEO</name>